<dbReference type="Proteomes" id="UP001054837">
    <property type="component" value="Unassembled WGS sequence"/>
</dbReference>
<keyword evidence="2" id="KW-1185">Reference proteome</keyword>
<evidence type="ECO:0000313" key="1">
    <source>
        <dbReference type="EMBL" id="GIX73490.1"/>
    </source>
</evidence>
<dbReference type="AlphaFoldDB" id="A0AAV4MNT1"/>
<accession>A0AAV4MNT1</accession>
<dbReference type="EMBL" id="BPLQ01000612">
    <property type="protein sequence ID" value="GIX73490.1"/>
    <property type="molecule type" value="Genomic_DNA"/>
</dbReference>
<protein>
    <submittedName>
        <fullName evidence="1">Uncharacterized protein</fullName>
    </submittedName>
</protein>
<name>A0AAV4MNT1_9ARAC</name>
<reference evidence="1 2" key="1">
    <citation type="submission" date="2021-06" db="EMBL/GenBank/DDBJ databases">
        <title>Caerostris darwini draft genome.</title>
        <authorList>
            <person name="Kono N."/>
            <person name="Arakawa K."/>
        </authorList>
    </citation>
    <scope>NUCLEOTIDE SEQUENCE [LARGE SCALE GENOMIC DNA]</scope>
</reference>
<sequence length="137" mass="15956">MQIHYFKRYTSNVRKTASIKVDRCKILLFLVPLLSSDFFRVFKIKKNPNRSSCVILSPSSSDSRGRCVREKNRLLVRVSPPPPRLFTSEWSRLILLRNIFCATTLCCSEPPPHPFPPFVYFVSTLFWDSRPRLCCQG</sequence>
<comment type="caution">
    <text evidence="1">The sequence shown here is derived from an EMBL/GenBank/DDBJ whole genome shotgun (WGS) entry which is preliminary data.</text>
</comment>
<evidence type="ECO:0000313" key="2">
    <source>
        <dbReference type="Proteomes" id="UP001054837"/>
    </source>
</evidence>
<proteinExistence type="predicted"/>
<organism evidence="1 2">
    <name type="scientific">Caerostris darwini</name>
    <dbReference type="NCBI Taxonomy" id="1538125"/>
    <lineage>
        <taxon>Eukaryota</taxon>
        <taxon>Metazoa</taxon>
        <taxon>Ecdysozoa</taxon>
        <taxon>Arthropoda</taxon>
        <taxon>Chelicerata</taxon>
        <taxon>Arachnida</taxon>
        <taxon>Araneae</taxon>
        <taxon>Araneomorphae</taxon>
        <taxon>Entelegynae</taxon>
        <taxon>Araneoidea</taxon>
        <taxon>Araneidae</taxon>
        <taxon>Caerostris</taxon>
    </lineage>
</organism>
<gene>
    <name evidence="1" type="ORF">CDAR_397081</name>
</gene>